<keyword evidence="3" id="KW-0479">Metal-binding</keyword>
<dbReference type="AlphaFoldDB" id="A0A4V3FFF6"/>
<evidence type="ECO:0000256" key="1">
    <source>
        <dbReference type="ARBA" id="ARBA00001913"/>
    </source>
</evidence>
<dbReference type="GO" id="GO:0005737">
    <property type="term" value="C:cytoplasm"/>
    <property type="evidence" value="ECO:0007669"/>
    <property type="project" value="TreeGrafter"/>
</dbReference>
<dbReference type="PANTHER" id="PTHR45953">
    <property type="entry name" value="IDURONATE 2-SULFATASE"/>
    <property type="match status" value="1"/>
</dbReference>
<dbReference type="Gene3D" id="3.40.720.10">
    <property type="entry name" value="Alkaline Phosphatase, subunit A"/>
    <property type="match status" value="1"/>
</dbReference>
<dbReference type="PANTHER" id="PTHR45953:SF1">
    <property type="entry name" value="IDURONATE 2-SULFATASE"/>
    <property type="match status" value="1"/>
</dbReference>
<keyword evidence="4" id="KW-0732">Signal</keyword>
<dbReference type="Proteomes" id="UP000295662">
    <property type="component" value="Unassembled WGS sequence"/>
</dbReference>
<dbReference type="Pfam" id="PF00884">
    <property type="entry name" value="Sulfatase"/>
    <property type="match status" value="1"/>
</dbReference>
<evidence type="ECO:0000256" key="5">
    <source>
        <dbReference type="ARBA" id="ARBA00022801"/>
    </source>
</evidence>
<dbReference type="InterPro" id="IPR017850">
    <property type="entry name" value="Alkaline_phosphatase_core_sf"/>
</dbReference>
<gene>
    <name evidence="8" type="ORF">EI77_02640</name>
</gene>
<dbReference type="SUPFAM" id="SSF53649">
    <property type="entry name" value="Alkaline phosphatase-like"/>
    <property type="match status" value="1"/>
</dbReference>
<reference evidence="8 9" key="1">
    <citation type="submission" date="2019-03" db="EMBL/GenBank/DDBJ databases">
        <title>Genomic Encyclopedia of Archaeal and Bacterial Type Strains, Phase II (KMG-II): from individual species to whole genera.</title>
        <authorList>
            <person name="Goeker M."/>
        </authorList>
    </citation>
    <scope>NUCLEOTIDE SEQUENCE [LARGE SCALE GENOMIC DNA]</scope>
    <source>
        <strain evidence="8 9">ATCC 25309</strain>
    </source>
</reference>
<keyword evidence="6" id="KW-0106">Calcium</keyword>
<protein>
    <submittedName>
        <fullName evidence="8">Arylsulfatase A-like enzyme</fullName>
    </submittedName>
</protein>
<sequence length="505" mass="56555">MSLKNTINSGEIASCPAFTGFMKVWILALLFAASTALVQAAPNVLFIAVDDLRPEMGCYGASHMQTPNLDRLAGSGVLFERAYCQVAVCNPSRNSVLSGFRPETTTILANNKFLRPTLPDVVTLPQHFKNNGYTSISLGKIFHHSSVEPGDDPQSWSEPSWYHGEPYRHWFSKESEDFIKRMKKLPKDKQPRLIRPMPYEASPEPDDVYPDGQTALKAIETLQRLKSEGKPFFLGVGFVKPHLPFTCPQKYWDLYPEDSIRMPDNSTPGKDVPAPALHDLYELRSYGGIPAKGDLDQPTALKLIRSYRACVSFMDAQLGRVIAELDRLGLRENTIIVLWGDHGYHLGEQGLFTKMTNFELGTRVPLMVSAPGMKAAGERSRALVELVDLYPTLADLAGLPISEKLEGKSFAPLLNTPKRPWKKAAFSEYLRRGPEGYKGRSIRTDRWRYTEWKNPKGMEAGTELYDHKADPQETVNLAALPEHAKVIQVLSNQIKKGWKAALPKE</sequence>
<comment type="caution">
    <text evidence="8">The sequence shown here is derived from an EMBL/GenBank/DDBJ whole genome shotgun (WGS) entry which is preliminary data.</text>
</comment>
<evidence type="ECO:0000313" key="8">
    <source>
        <dbReference type="EMBL" id="TDU70593.1"/>
    </source>
</evidence>
<dbReference type="CDD" id="cd16030">
    <property type="entry name" value="iduronate-2-sulfatase"/>
    <property type="match status" value="1"/>
</dbReference>
<evidence type="ECO:0000313" key="9">
    <source>
        <dbReference type="Proteomes" id="UP000295662"/>
    </source>
</evidence>
<dbReference type="InterPro" id="IPR000917">
    <property type="entry name" value="Sulfatase_N"/>
</dbReference>
<keyword evidence="9" id="KW-1185">Reference proteome</keyword>
<comment type="cofactor">
    <cofactor evidence="1">
        <name>Ca(2+)</name>
        <dbReference type="ChEBI" id="CHEBI:29108"/>
    </cofactor>
</comment>
<keyword evidence="5" id="KW-0378">Hydrolase</keyword>
<comment type="similarity">
    <text evidence="2">Belongs to the sulfatase family.</text>
</comment>
<evidence type="ECO:0000256" key="3">
    <source>
        <dbReference type="ARBA" id="ARBA00022723"/>
    </source>
</evidence>
<name>A0A4V3FFF6_9BACT</name>
<organism evidence="8 9">
    <name type="scientific">Prosthecobacter fusiformis</name>
    <dbReference type="NCBI Taxonomy" id="48464"/>
    <lineage>
        <taxon>Bacteria</taxon>
        <taxon>Pseudomonadati</taxon>
        <taxon>Verrucomicrobiota</taxon>
        <taxon>Verrucomicrobiia</taxon>
        <taxon>Verrucomicrobiales</taxon>
        <taxon>Verrucomicrobiaceae</taxon>
        <taxon>Prosthecobacter</taxon>
    </lineage>
</organism>
<evidence type="ECO:0000256" key="6">
    <source>
        <dbReference type="ARBA" id="ARBA00022837"/>
    </source>
</evidence>
<dbReference type="GO" id="GO:0004423">
    <property type="term" value="F:iduronate-2-sulfatase activity"/>
    <property type="evidence" value="ECO:0007669"/>
    <property type="project" value="InterPro"/>
</dbReference>
<dbReference type="GO" id="GO:0046872">
    <property type="term" value="F:metal ion binding"/>
    <property type="evidence" value="ECO:0007669"/>
    <property type="project" value="UniProtKB-KW"/>
</dbReference>
<dbReference type="InterPro" id="IPR035874">
    <property type="entry name" value="IDS"/>
</dbReference>
<feature type="domain" description="Sulfatase N-terminal" evidence="7">
    <location>
        <begin position="42"/>
        <end position="398"/>
    </location>
</feature>
<evidence type="ECO:0000259" key="7">
    <source>
        <dbReference type="Pfam" id="PF00884"/>
    </source>
</evidence>
<evidence type="ECO:0000256" key="2">
    <source>
        <dbReference type="ARBA" id="ARBA00008779"/>
    </source>
</evidence>
<evidence type="ECO:0000256" key="4">
    <source>
        <dbReference type="ARBA" id="ARBA00022729"/>
    </source>
</evidence>
<proteinExistence type="inferred from homology"/>
<accession>A0A4V3FFF6</accession>
<dbReference type="EMBL" id="SOCA01000004">
    <property type="protein sequence ID" value="TDU70593.1"/>
    <property type="molecule type" value="Genomic_DNA"/>
</dbReference>